<sequence>MLGLVALATACSDADVAQTPASTSSPRATSPTATVVDVDAADYQGSGQAGYYHWSYGTSPLRECAIYPGENGAPTLSCAATFAPGTPDMANDVFTGPPNSVTLSGERVENYLQPEWGPTAPTPLPVGHRITVSGLSCTTLAEASTECHSSAAGFRIAAGAVVERHDG</sequence>
<protein>
    <submittedName>
        <fullName evidence="1">Uncharacterized protein</fullName>
    </submittedName>
</protein>
<evidence type="ECO:0000313" key="1">
    <source>
        <dbReference type="EMBL" id="RPA59073.1"/>
    </source>
</evidence>
<accession>A0A3N4G8K3</accession>
<evidence type="ECO:0000313" key="2">
    <source>
        <dbReference type="Proteomes" id="UP000267536"/>
    </source>
</evidence>
<name>A0A3N4G8K3_9ACTN</name>
<dbReference type="AlphaFoldDB" id="A0A3N4G8K3"/>
<keyword evidence="2" id="KW-1185">Reference proteome</keyword>
<dbReference type="EMBL" id="RKMH01000010">
    <property type="protein sequence ID" value="RPA59073.1"/>
    <property type="molecule type" value="Genomic_DNA"/>
</dbReference>
<organism evidence="1 2">
    <name type="scientific">Gordonia oryzae</name>
    <dbReference type="NCBI Taxonomy" id="2487349"/>
    <lineage>
        <taxon>Bacteria</taxon>
        <taxon>Bacillati</taxon>
        <taxon>Actinomycetota</taxon>
        <taxon>Actinomycetes</taxon>
        <taxon>Mycobacteriales</taxon>
        <taxon>Gordoniaceae</taxon>
        <taxon>Gordonia</taxon>
    </lineage>
</organism>
<gene>
    <name evidence="1" type="ORF">EF294_14780</name>
</gene>
<dbReference type="Proteomes" id="UP000267536">
    <property type="component" value="Unassembled WGS sequence"/>
</dbReference>
<reference evidence="1 2" key="1">
    <citation type="submission" date="2018-11" db="EMBL/GenBank/DDBJ databases">
        <title>Draft genome sequence of Gordonia sp. RS15-1S isolated from rice stems.</title>
        <authorList>
            <person name="Muangham S."/>
        </authorList>
    </citation>
    <scope>NUCLEOTIDE SEQUENCE [LARGE SCALE GENOMIC DNA]</scope>
    <source>
        <strain evidence="1 2">RS15-1S</strain>
    </source>
</reference>
<proteinExistence type="predicted"/>
<comment type="caution">
    <text evidence="1">The sequence shown here is derived from an EMBL/GenBank/DDBJ whole genome shotgun (WGS) entry which is preliminary data.</text>
</comment>